<reference evidence="1 2" key="1">
    <citation type="journal article" date="2021" name="Front. Genet.">
        <title>Chromosome-Level Genome Assembly Reveals Significant Gene Expansion in the Toll and IMD Signaling Pathways of Dendrolimus kikuchii.</title>
        <authorList>
            <person name="Zhou J."/>
            <person name="Wu P."/>
            <person name="Xiong Z."/>
            <person name="Liu N."/>
            <person name="Zhao N."/>
            <person name="Ji M."/>
            <person name="Qiu Y."/>
            <person name="Yang B."/>
        </authorList>
    </citation>
    <scope>NUCLEOTIDE SEQUENCE [LARGE SCALE GENOMIC DNA]</scope>
    <source>
        <strain evidence="1">Ann1</strain>
    </source>
</reference>
<keyword evidence="2" id="KW-1185">Reference proteome</keyword>
<proteinExistence type="predicted"/>
<protein>
    <submittedName>
        <fullName evidence="1">Uncharacterized protein</fullName>
    </submittedName>
</protein>
<evidence type="ECO:0000313" key="1">
    <source>
        <dbReference type="EMBL" id="KAJ0171500.1"/>
    </source>
</evidence>
<dbReference type="Proteomes" id="UP000824533">
    <property type="component" value="Linkage Group LG24"/>
</dbReference>
<evidence type="ECO:0000313" key="2">
    <source>
        <dbReference type="Proteomes" id="UP000824533"/>
    </source>
</evidence>
<comment type="caution">
    <text evidence="1">The sequence shown here is derived from an EMBL/GenBank/DDBJ whole genome shotgun (WGS) entry which is preliminary data.</text>
</comment>
<gene>
    <name evidence="1" type="ORF">K1T71_013050</name>
</gene>
<sequence>MSKSLIRFGDDMRSVLDTQPEEDYVILSTDDTIEWSTYKKELEGLQRLDATFLEPVDSPEFDAWFEIIEPMAAGAGILLPHNADKKLEANPILEEQYVKFVPGVLSYQDFWERYLFRVTLLEHRLGALSRNPPIEETISDPVVAQLPLLNRPRGIVTLG</sequence>
<name>A0ACC1CIU2_9NEOP</name>
<organism evidence="1 2">
    <name type="scientific">Dendrolimus kikuchii</name>
    <dbReference type="NCBI Taxonomy" id="765133"/>
    <lineage>
        <taxon>Eukaryota</taxon>
        <taxon>Metazoa</taxon>
        <taxon>Ecdysozoa</taxon>
        <taxon>Arthropoda</taxon>
        <taxon>Hexapoda</taxon>
        <taxon>Insecta</taxon>
        <taxon>Pterygota</taxon>
        <taxon>Neoptera</taxon>
        <taxon>Endopterygota</taxon>
        <taxon>Lepidoptera</taxon>
        <taxon>Glossata</taxon>
        <taxon>Ditrysia</taxon>
        <taxon>Bombycoidea</taxon>
        <taxon>Lasiocampidae</taxon>
        <taxon>Dendrolimus</taxon>
    </lineage>
</organism>
<dbReference type="EMBL" id="CM034410">
    <property type="protein sequence ID" value="KAJ0171500.1"/>
    <property type="molecule type" value="Genomic_DNA"/>
</dbReference>
<accession>A0ACC1CIU2</accession>